<dbReference type="KEGG" id="them:FPV09_06065"/>
<accession>A0A5C0SNI2</accession>
<dbReference type="AlphaFoldDB" id="A0A5C0SNI2"/>
<protein>
    <submittedName>
        <fullName evidence="1">Uncharacterized protein</fullName>
    </submittedName>
</protein>
<reference evidence="1 2" key="1">
    <citation type="submission" date="2019-07" db="EMBL/GenBank/DDBJ databases">
        <title>Complete genome of Thermococcus acidophilus.</title>
        <authorList>
            <person name="Li X."/>
        </authorList>
    </citation>
    <scope>NUCLEOTIDE SEQUENCE [LARGE SCALE GENOMIC DNA]</scope>
    <source>
        <strain evidence="1 2">SY113</strain>
    </source>
</reference>
<dbReference type="Proteomes" id="UP000322631">
    <property type="component" value="Chromosome"/>
</dbReference>
<evidence type="ECO:0000313" key="2">
    <source>
        <dbReference type="Proteomes" id="UP000322631"/>
    </source>
</evidence>
<keyword evidence="2" id="KW-1185">Reference proteome</keyword>
<dbReference type="EMBL" id="CP041932">
    <property type="protein sequence ID" value="QEK14728.1"/>
    <property type="molecule type" value="Genomic_DNA"/>
</dbReference>
<name>A0A5C0SNI2_9EURY</name>
<organism evidence="1 2">
    <name type="scientific">Thermococcus aciditolerans</name>
    <dbReference type="NCBI Taxonomy" id="2598455"/>
    <lineage>
        <taxon>Archaea</taxon>
        <taxon>Methanobacteriati</taxon>
        <taxon>Methanobacteriota</taxon>
        <taxon>Thermococci</taxon>
        <taxon>Thermococcales</taxon>
        <taxon>Thermococcaceae</taxon>
        <taxon>Thermococcus</taxon>
    </lineage>
</organism>
<dbReference type="RefSeq" id="WP_148882737.1">
    <property type="nucleotide sequence ID" value="NZ_CP041932.1"/>
</dbReference>
<evidence type="ECO:0000313" key="1">
    <source>
        <dbReference type="EMBL" id="QEK14728.1"/>
    </source>
</evidence>
<proteinExistence type="predicted"/>
<sequence length="93" mass="11003">MAVKAVDRRVFESVIDGLAKATKEKPDDIIWFFQVKTLMNKMDEPMSDEKAWEIILKDKKTTNLNTMELLKLARRELKKFHRIERKLEKLGVI</sequence>
<gene>
    <name evidence="1" type="ORF">FPV09_06065</name>
</gene>
<dbReference type="GeneID" id="41609402"/>